<evidence type="ECO:0000313" key="4">
    <source>
        <dbReference type="Proteomes" id="UP000005010"/>
    </source>
</evidence>
<organism evidence="3 4">
    <name type="scientific">Helicobacter cetorum (strain ATCC BAA-429 / MIT 00-7128)</name>
    <dbReference type="NCBI Taxonomy" id="182217"/>
    <lineage>
        <taxon>Bacteria</taxon>
        <taxon>Pseudomonadati</taxon>
        <taxon>Campylobacterota</taxon>
        <taxon>Epsilonproteobacteria</taxon>
        <taxon>Campylobacterales</taxon>
        <taxon>Helicobacteraceae</taxon>
        <taxon>Helicobacter</taxon>
    </lineage>
</organism>
<protein>
    <recommendedName>
        <fullName evidence="1">Flagella basal body P-ring formation protein FlgA</fullName>
    </recommendedName>
</protein>
<dbReference type="GO" id="GO:0042597">
    <property type="term" value="C:periplasmic space"/>
    <property type="evidence" value="ECO:0007669"/>
    <property type="project" value="UniProtKB-SubCell"/>
</dbReference>
<comment type="similarity">
    <text evidence="1">Belongs to the FlgA family.</text>
</comment>
<dbReference type="RefSeq" id="WP_014660472.1">
    <property type="nucleotide sequence ID" value="NC_017737.1"/>
</dbReference>
<dbReference type="AlphaFoldDB" id="I0EKY0"/>
<feature type="domain" description="Flagella basal body P-ring formation protein FlgA SAF" evidence="2">
    <location>
        <begin position="102"/>
        <end position="219"/>
    </location>
</feature>
<keyword evidence="1" id="KW-0574">Periplasm</keyword>
<dbReference type="PANTHER" id="PTHR36307">
    <property type="entry name" value="FLAGELLA BASAL BODY P-RING FORMATION PROTEIN FLGA"/>
    <property type="match status" value="1"/>
</dbReference>
<keyword evidence="1" id="KW-1005">Bacterial flagellum biogenesis</keyword>
<comment type="function">
    <text evidence="1">Involved in the assembly process of the P-ring formation. It may associate with FlgF on the rod constituting a structure essential for the P-ring assembly or may act as a modulator protein for the P-ring assembly.</text>
</comment>
<keyword evidence="3" id="KW-0969">Cilium</keyword>
<dbReference type="InterPro" id="IPR039246">
    <property type="entry name" value="Flagellar_FlgA"/>
</dbReference>
<evidence type="ECO:0000313" key="3">
    <source>
        <dbReference type="EMBL" id="AFI03599.1"/>
    </source>
</evidence>
<proteinExistence type="inferred from homology"/>
<dbReference type="PANTHER" id="PTHR36307:SF1">
    <property type="entry name" value="FLAGELLA BASAL BODY P-RING FORMATION PROTEIN FLGA"/>
    <property type="match status" value="1"/>
</dbReference>
<keyword evidence="4" id="KW-1185">Reference proteome</keyword>
<gene>
    <name evidence="3" type="primary">flgA</name>
    <name evidence="3" type="ordered locus">HCW_01570</name>
</gene>
<name>I0EKY0_HELC0</name>
<reference evidence="4" key="1">
    <citation type="submission" date="2012-04" db="EMBL/GenBank/DDBJ databases">
        <title>Complete genome sequence of Helicobacter cetorum strain MIT 00-7128.</title>
        <authorList>
            <person name="Kersulyte D."/>
            <person name="Berg D.E."/>
        </authorList>
    </citation>
    <scope>NUCLEOTIDE SEQUENCE [LARGE SCALE GENOMIC DNA]</scope>
    <source>
        <strain evidence="4">MIT 00-7128</strain>
    </source>
</reference>
<evidence type="ECO:0000256" key="1">
    <source>
        <dbReference type="RuleBase" id="RU362063"/>
    </source>
</evidence>
<dbReference type="NCBIfam" id="TIGR03170">
    <property type="entry name" value="flgA_cterm"/>
    <property type="match status" value="1"/>
</dbReference>
<keyword evidence="3" id="KW-0282">Flagellum</keyword>
<dbReference type="PATRIC" id="fig|182217.3.peg.327"/>
<dbReference type="Gene3D" id="2.30.30.760">
    <property type="match status" value="1"/>
</dbReference>
<sequence length="220" mass="24446">MKAFIGVLIFLNLLFALDLNTIEKEIAKTYLKEYQALHLEIEKINLNLAERFNNAKILSYELGSKETLRKDGVVFLNIELENQSKMRLPVRYSIIGSIQAFKSVGIIKKDENITEANTLATRIPFGSLESPLLESAINHSSAKVYIAPSTLLNASKVQALIVVHKGDVIVGVYQEGRIILETNLQVLENGALNSVIQAKNLESNKILKVRILSSSKAQVL</sequence>
<evidence type="ECO:0000259" key="2">
    <source>
        <dbReference type="Pfam" id="PF13144"/>
    </source>
</evidence>
<dbReference type="STRING" id="182217.HCW_01570"/>
<dbReference type="eggNOG" id="COG1261">
    <property type="taxonomic scope" value="Bacteria"/>
</dbReference>
<dbReference type="KEGG" id="hce:HCW_01570"/>
<dbReference type="HOGENOM" id="CLU_1254489_0_0_7"/>
<comment type="subcellular location">
    <subcellularLocation>
        <location evidence="1">Periplasm</location>
    </subcellularLocation>
</comment>
<dbReference type="Pfam" id="PF13144">
    <property type="entry name" value="ChapFlgA"/>
    <property type="match status" value="1"/>
</dbReference>
<accession>I0EKY0</accession>
<dbReference type="Proteomes" id="UP000005010">
    <property type="component" value="Chromosome"/>
</dbReference>
<dbReference type="EMBL" id="CP003479">
    <property type="protein sequence ID" value="AFI03599.1"/>
    <property type="molecule type" value="Genomic_DNA"/>
</dbReference>
<keyword evidence="3" id="KW-0966">Cell projection</keyword>
<dbReference type="GO" id="GO:0044780">
    <property type="term" value="P:bacterial-type flagellum assembly"/>
    <property type="evidence" value="ECO:0007669"/>
    <property type="project" value="InterPro"/>
</dbReference>
<dbReference type="InterPro" id="IPR017585">
    <property type="entry name" value="SAF_FlgA"/>
</dbReference>